<feature type="coiled-coil region" evidence="3">
    <location>
        <begin position="250"/>
        <end position="372"/>
    </location>
</feature>
<keyword evidence="7" id="KW-1185">Reference proteome</keyword>
<protein>
    <submittedName>
        <fullName evidence="6">Kinase interacting family protein</fullName>
    </submittedName>
</protein>
<evidence type="ECO:0000256" key="4">
    <source>
        <dbReference type="SAM" id="MobiDB-lite"/>
    </source>
</evidence>
<evidence type="ECO:0000256" key="1">
    <source>
        <dbReference type="ARBA" id="ARBA00023054"/>
    </source>
</evidence>
<dbReference type="Pfam" id="PF07765">
    <property type="entry name" value="KIP1"/>
    <property type="match status" value="1"/>
</dbReference>
<dbReference type="PANTHER" id="PTHR32258:SF6">
    <property type="entry name" value="PROTEIN NETWORKED 1A"/>
    <property type="match status" value="1"/>
</dbReference>
<keyword evidence="1 3" id="KW-0175">Coiled coil</keyword>
<evidence type="ECO:0000256" key="2">
    <source>
        <dbReference type="ARBA" id="ARBA00038006"/>
    </source>
</evidence>
<feature type="region of interest" description="Disordered" evidence="4">
    <location>
        <begin position="1826"/>
        <end position="1847"/>
    </location>
</feature>
<dbReference type="EMBL" id="CP097506">
    <property type="protein sequence ID" value="URD96600.1"/>
    <property type="molecule type" value="Genomic_DNA"/>
</dbReference>
<evidence type="ECO:0000313" key="6">
    <source>
        <dbReference type="EMBL" id="URD96600.1"/>
    </source>
</evidence>
<dbReference type="PANTHER" id="PTHR32258">
    <property type="entry name" value="PROTEIN NETWORKED 4A"/>
    <property type="match status" value="1"/>
</dbReference>
<keyword evidence="6" id="KW-0418">Kinase</keyword>
<dbReference type="OrthoDB" id="10255522at2759"/>
<dbReference type="Proteomes" id="UP001055439">
    <property type="component" value="Chromosome 4"/>
</dbReference>
<gene>
    <name evidence="6" type="ORF">MUK42_28858</name>
</gene>
<dbReference type="GO" id="GO:0016301">
    <property type="term" value="F:kinase activity"/>
    <property type="evidence" value="ECO:0007669"/>
    <property type="project" value="UniProtKB-KW"/>
</dbReference>
<proteinExistence type="inferred from homology"/>
<comment type="similarity">
    <text evidence="2">Belongs to the NET family.</text>
</comment>
<feature type="coiled-coil region" evidence="3">
    <location>
        <begin position="1416"/>
        <end position="1450"/>
    </location>
</feature>
<evidence type="ECO:0000259" key="5">
    <source>
        <dbReference type="PROSITE" id="PS51774"/>
    </source>
</evidence>
<feature type="compositionally biased region" description="Basic and acidic residues" evidence="4">
    <location>
        <begin position="1757"/>
        <end position="1777"/>
    </location>
</feature>
<reference evidence="6" key="1">
    <citation type="submission" date="2022-05" db="EMBL/GenBank/DDBJ databases">
        <title>The Musa troglodytarum L. genome provides insights into the mechanism of non-climacteric behaviour and enrichment of carotenoids.</title>
        <authorList>
            <person name="Wang J."/>
        </authorList>
    </citation>
    <scope>NUCLEOTIDE SEQUENCE</scope>
    <source>
        <tissue evidence="6">Leaf</tissue>
    </source>
</reference>
<feature type="region of interest" description="Disordered" evidence="4">
    <location>
        <begin position="1744"/>
        <end position="1777"/>
    </location>
</feature>
<organism evidence="6 7">
    <name type="scientific">Musa troglodytarum</name>
    <name type="common">fe'i banana</name>
    <dbReference type="NCBI Taxonomy" id="320322"/>
    <lineage>
        <taxon>Eukaryota</taxon>
        <taxon>Viridiplantae</taxon>
        <taxon>Streptophyta</taxon>
        <taxon>Embryophyta</taxon>
        <taxon>Tracheophyta</taxon>
        <taxon>Spermatophyta</taxon>
        <taxon>Magnoliopsida</taxon>
        <taxon>Liliopsida</taxon>
        <taxon>Zingiberales</taxon>
        <taxon>Musaceae</taxon>
        <taxon>Musa</taxon>
    </lineage>
</organism>
<keyword evidence="6" id="KW-0808">Transferase</keyword>
<name>A0A9E7JWU3_9LILI</name>
<dbReference type="GO" id="GO:0005886">
    <property type="term" value="C:plasma membrane"/>
    <property type="evidence" value="ECO:0007669"/>
    <property type="project" value="TreeGrafter"/>
</dbReference>
<dbReference type="PROSITE" id="PS51774">
    <property type="entry name" value="NAB"/>
    <property type="match status" value="1"/>
</dbReference>
<accession>A0A9E7JWU3</accession>
<sequence>MTVVEKQLNLSARLLVRSKERLLFSLCCDLAGMLLQVAVCQRAWIAFQVEADTISLPVIMATLSHSESRRLYSWWWNSHISPKNSKWLQENLADMDGKVKAMIRIIEEDADSFAKRAEMYYKKRPELMKLVEEFYRAYRALAERYDHATGVLRQAHRTMAVVFPNQIPLEISDESPSGFPAADVEPVSSEMLMELIDANGSRLEASGVPSFYDAMKMSGPFPEVIDAAFAEGIMTKCFNSQEDDGKDPELKLLREENSRLSKENMDFKNQIKLESALADGAETEVQQLKEAFSKENEDALCRYHESVARVSYLETEISCIQEDLKKLNDKMLIQTERLTSAEEQRLVLEKANQSLELELDMLKQKTREQQEEISMKGEELAKLEISLHDEHVKSMKNEMDCRSVEKQYTESLEEMRVALEKLKEMELTKLSLEDEVLKIREENNRLNEQKLSSTLKIIDLQDEIILLRDLKGKLEDEVNHCGEQKEVLHLELCQLKEDRNNIQKRHQVLKEQIQATSLEMESLQAMIKELRNENSDLKETIKKHELEEVLYLQNMEHMEKQYAESQEEVRGLHEKLKEMEQTIWNLEEELQQIKKKNNRLHEQKLPSTLKIISLQDEIIFLKNLKGKLEDELKVCSEEKDILHLELCQLKEDKNNLEERHNVLNDQTHAVMMEMESLQAMMKELKNSNNDLKEIIKKHEHEKILYVQNMKHIQTMSERNTIMETSLSDANDELKRLQEKLKTSEDSCKNLQRRISLDQTEKAVLISHMDTAAQNIEKLLNKNTFLQNSLSDVNAELDSLKEKLKSLDESCQSLHDQKSTLLSEKDTLVSQVESISWSLKNLENSYTELEGKCSNLEWEKASILHHVAELQQLLKQEKDKHTALIDLSKNQLKTLEDQIYHLEKQGQQRVEELEVEQHRIMNAQIEIFILQRCLCDMEEQSLSHSQRHRENLRSAEKLIVELEQECLVNKKKMESLVEHNEKLREWILRIVKLLEIDLKYVSLDDVKDDFFLQLILCEVRHLLKSISEAYDEKQILILEKSVVVTLLEQLGLYVSDLRAEMMALDRESKTRTEEFTALKDKNDDILQVNKQLREKLQASNQREELLNAEVDTLFRQLLQLQEAHCKLQTETSKMFEGNQFLSKKLHELRKTKEKLEEENSAMLAEIMALDYLSVALRSSSAERGLELQILSDERDYFCKARNDLFQEITQISEKVEVLELENKHLKVSFTKLEECRRYLLRLDNDLNMARNVINVCEQLNLQSHTGNNLVVEKDAESPQVKNNRDRNLKDLKINTNEAEVVREEMEKKISSSEGYSCKRNELACLHQATEIMKSEMDRMNEHADKLRIKEDNLTTELPERTDETKSSEVEILSLLNDVQCATITATLFREKVIELILTCESIERSALLNRKVLHEELMHRDARVDELKEKVNALEGENRRLKEELNAYLSLLGNFWDDIAIQEEQTINLGKHHPSPTNQGKQEKQTRSAHKRSQELSQTCSARSPPGILELQKLQAKVKALQKLVRKTRSLLDLERLGTHAGLEAACREIEAVKSKDRLDTDMRKMKYERIMRDIQLDIVLSSSRHESSNIHSHGANKRENASEASGQPLELWGTTSEGDCSNETQKSPLAIEELSAAHHLIEEMEGNHPSSEPVSEKELGVDKLEVAKKAESAQEWSRRVMEMLRSDAKRLMVLQATTQELHKNMEDLEKINHPTRSDLDAVKLQLQEAESASSNLSAINSKLTEKAGSFSEPPDQTGEKDAENRSRRQISDRAEKVSEKIGRLELDLQKVQSTMQKIEEEHRSKKTRSVQKSGVLLKEYIYGKRDSGKKKKKKGACGCMRPKAKGD</sequence>
<feature type="compositionally biased region" description="Polar residues" evidence="4">
    <location>
        <begin position="1613"/>
        <end position="1623"/>
    </location>
</feature>
<dbReference type="InterPro" id="IPR011684">
    <property type="entry name" value="NAB"/>
</dbReference>
<feature type="region of interest" description="Disordered" evidence="4">
    <location>
        <begin position="1468"/>
        <end position="1503"/>
    </location>
</feature>
<feature type="region of interest" description="Disordered" evidence="4">
    <location>
        <begin position="1583"/>
        <end position="1623"/>
    </location>
</feature>
<feature type="coiled-coil region" evidence="3">
    <location>
        <begin position="674"/>
        <end position="904"/>
    </location>
</feature>
<evidence type="ECO:0000256" key="3">
    <source>
        <dbReference type="SAM" id="Coils"/>
    </source>
</evidence>
<feature type="domain" description="NAB" evidence="5">
    <location>
        <begin position="72"/>
        <end position="152"/>
    </location>
</feature>
<dbReference type="InterPro" id="IPR051861">
    <property type="entry name" value="NET_actin-binding_domain"/>
</dbReference>
<dbReference type="Gene3D" id="1.20.5.340">
    <property type="match status" value="1"/>
</dbReference>
<evidence type="ECO:0000313" key="7">
    <source>
        <dbReference type="Proteomes" id="UP001055439"/>
    </source>
</evidence>
<feature type="coiled-coil region" evidence="3">
    <location>
        <begin position="1137"/>
        <end position="1164"/>
    </location>
</feature>
<feature type="region of interest" description="Disordered" evidence="4">
    <location>
        <begin position="1789"/>
        <end position="1811"/>
    </location>
</feature>
<feature type="coiled-coil region" evidence="3">
    <location>
        <begin position="405"/>
        <end position="631"/>
    </location>
</feature>
<dbReference type="GO" id="GO:0051015">
    <property type="term" value="F:actin filament binding"/>
    <property type="evidence" value="ECO:0007669"/>
    <property type="project" value="TreeGrafter"/>
</dbReference>
<feature type="coiled-coil region" evidence="3">
    <location>
        <begin position="1081"/>
        <end position="1108"/>
    </location>
</feature>